<comment type="function">
    <text evidence="1">Involved in sporophytic self-incompatibility system (the inability of flowering plants to achieve self-fertilization).</text>
</comment>
<dbReference type="PIRSF" id="PIRSF002686">
    <property type="entry name" value="SLG"/>
    <property type="match status" value="1"/>
</dbReference>
<dbReference type="CDD" id="cd00028">
    <property type="entry name" value="B_lectin"/>
    <property type="match status" value="1"/>
</dbReference>
<dbReference type="SMART" id="SM00108">
    <property type="entry name" value="B_lectin"/>
    <property type="match status" value="1"/>
</dbReference>
<accession>A0AAD4TCU4</accession>
<dbReference type="Gene3D" id="2.90.10.10">
    <property type="entry name" value="Bulb-type lectin domain"/>
    <property type="match status" value="1"/>
</dbReference>
<dbReference type="Proteomes" id="UP001202328">
    <property type="component" value="Unassembled WGS sequence"/>
</dbReference>
<dbReference type="InterPro" id="IPR003609">
    <property type="entry name" value="Pan_app"/>
</dbReference>
<name>A0AAD4TCU4_9MAGN</name>
<gene>
    <name evidence="7" type="ORF">MKW98_019742</name>
</gene>
<dbReference type="InterPro" id="IPR036426">
    <property type="entry name" value="Bulb-type_lectin_dom_sf"/>
</dbReference>
<dbReference type="Pfam" id="PF01453">
    <property type="entry name" value="B_lectin"/>
    <property type="match status" value="1"/>
</dbReference>
<keyword evidence="3" id="KW-1015">Disulfide bond</keyword>
<dbReference type="CDD" id="cd01098">
    <property type="entry name" value="PAN_AP_plant"/>
    <property type="match status" value="1"/>
</dbReference>
<evidence type="ECO:0000256" key="1">
    <source>
        <dbReference type="ARBA" id="ARBA00003061"/>
    </source>
</evidence>
<organism evidence="7 8">
    <name type="scientific">Papaver atlanticum</name>
    <dbReference type="NCBI Taxonomy" id="357466"/>
    <lineage>
        <taxon>Eukaryota</taxon>
        <taxon>Viridiplantae</taxon>
        <taxon>Streptophyta</taxon>
        <taxon>Embryophyta</taxon>
        <taxon>Tracheophyta</taxon>
        <taxon>Spermatophyta</taxon>
        <taxon>Magnoliopsida</taxon>
        <taxon>Ranunculales</taxon>
        <taxon>Papaveraceae</taxon>
        <taxon>Papaveroideae</taxon>
        <taxon>Papaver</taxon>
    </lineage>
</organism>
<dbReference type="PANTHER" id="PTHR32444:SF247">
    <property type="entry name" value="OS01G0958200 PROTEIN"/>
    <property type="match status" value="1"/>
</dbReference>
<evidence type="ECO:0000256" key="4">
    <source>
        <dbReference type="SAM" id="SignalP"/>
    </source>
</evidence>
<dbReference type="PROSITE" id="PS50927">
    <property type="entry name" value="BULB_LECTIN"/>
    <property type="match status" value="1"/>
</dbReference>
<sequence>MDTIGNSSWLFHLCIILFGFVVDNKRHHTVVAVDTISSGDSLTGNQTIISTGGNFELGFFKPGKSQNHYIGIWYKKVSVQTVVWVANRDTPILDPFSLKFTFLDGNLVLLNNVSKTPIWSTNLASNTLNTTQVVLGDDGNLVLRDGSNPNVVYWRSFDNPTDTWLPGGKLGFNKRTNQSQKLISWRSREDPATGFYNLQSDSSGTSQYFVYRNNSEQIWKSGEWNEESKTFQLVPEMSLNYIFNYSYISNVNESYFTYSLYNSSIISRFVIDFSGRIQQLTWSETTQKWNLFWSQPKLCDVFGICGPFGNCNQQDTYDSCECLPGFAPRSPTDWSLKDSSGGCVRSTPLQCGSKDGFSPIPTSGLPDKPLYSEIDSAEECKSACEATCSCSAYAFDYRCQLWDGDIINFNNVTSSRYATTVFYLRLAATEIRNPSPVSSSLVPVSTAAGK</sequence>
<dbReference type="EMBL" id="JAJJMB010001902">
    <property type="protein sequence ID" value="KAI3954611.1"/>
    <property type="molecule type" value="Genomic_DNA"/>
</dbReference>
<evidence type="ECO:0000259" key="5">
    <source>
        <dbReference type="PROSITE" id="PS50927"/>
    </source>
</evidence>
<keyword evidence="8" id="KW-1185">Reference proteome</keyword>
<reference evidence="7" key="1">
    <citation type="submission" date="2022-04" db="EMBL/GenBank/DDBJ databases">
        <title>A functionally conserved STORR gene fusion in Papaver species that diverged 16.8 million years ago.</title>
        <authorList>
            <person name="Catania T."/>
        </authorList>
    </citation>
    <scope>NUCLEOTIDE SEQUENCE</scope>
    <source>
        <strain evidence="7">S-188037</strain>
    </source>
</reference>
<dbReference type="InterPro" id="IPR001480">
    <property type="entry name" value="Bulb-type_lectin_dom"/>
</dbReference>
<dbReference type="InterPro" id="IPR035446">
    <property type="entry name" value="SLSG/EP1"/>
</dbReference>
<dbReference type="PROSITE" id="PS50948">
    <property type="entry name" value="PAN"/>
    <property type="match status" value="1"/>
</dbReference>
<dbReference type="SUPFAM" id="SSF51110">
    <property type="entry name" value="alpha-D-mannose-specific plant lectins"/>
    <property type="match status" value="1"/>
</dbReference>
<feature type="domain" description="Apple" evidence="6">
    <location>
        <begin position="351"/>
        <end position="427"/>
    </location>
</feature>
<dbReference type="Pfam" id="PF00954">
    <property type="entry name" value="S_locus_glycop"/>
    <property type="match status" value="1"/>
</dbReference>
<proteinExistence type="predicted"/>
<evidence type="ECO:0000313" key="7">
    <source>
        <dbReference type="EMBL" id="KAI3954611.1"/>
    </source>
</evidence>
<feature type="signal peptide" evidence="4">
    <location>
        <begin position="1"/>
        <end position="24"/>
    </location>
</feature>
<dbReference type="Pfam" id="PF08276">
    <property type="entry name" value="PAN_2"/>
    <property type="match status" value="1"/>
</dbReference>
<dbReference type="AlphaFoldDB" id="A0AAD4TCU4"/>
<evidence type="ECO:0000313" key="8">
    <source>
        <dbReference type="Proteomes" id="UP001202328"/>
    </source>
</evidence>
<dbReference type="FunFam" id="2.90.10.10:FF:000002">
    <property type="entry name" value="Serine/threonine-protein kinase"/>
    <property type="match status" value="1"/>
</dbReference>
<feature type="chain" id="PRO_5041911753" description="S-locus glycoprotein" evidence="4">
    <location>
        <begin position="25"/>
        <end position="450"/>
    </location>
</feature>
<dbReference type="GO" id="GO:0048544">
    <property type="term" value="P:recognition of pollen"/>
    <property type="evidence" value="ECO:0007669"/>
    <property type="project" value="InterPro"/>
</dbReference>
<evidence type="ECO:0000256" key="2">
    <source>
        <dbReference type="ARBA" id="ARBA00022729"/>
    </source>
</evidence>
<dbReference type="PANTHER" id="PTHR32444">
    <property type="entry name" value="BULB-TYPE LECTIN DOMAIN-CONTAINING PROTEIN"/>
    <property type="match status" value="1"/>
</dbReference>
<protein>
    <recommendedName>
        <fullName evidence="9">S-locus glycoprotein</fullName>
    </recommendedName>
</protein>
<evidence type="ECO:0000256" key="3">
    <source>
        <dbReference type="ARBA" id="ARBA00023157"/>
    </source>
</evidence>
<keyword evidence="2 4" id="KW-0732">Signal</keyword>
<dbReference type="SMART" id="SM00473">
    <property type="entry name" value="PAN_AP"/>
    <property type="match status" value="1"/>
</dbReference>
<dbReference type="InterPro" id="IPR000858">
    <property type="entry name" value="S_locus_glycoprot_dom"/>
</dbReference>
<feature type="domain" description="Bulb-type lectin" evidence="5">
    <location>
        <begin position="33"/>
        <end position="156"/>
    </location>
</feature>
<comment type="caution">
    <text evidence="7">The sequence shown here is derived from an EMBL/GenBank/DDBJ whole genome shotgun (WGS) entry which is preliminary data.</text>
</comment>
<evidence type="ECO:0008006" key="9">
    <source>
        <dbReference type="Google" id="ProtNLM"/>
    </source>
</evidence>
<evidence type="ECO:0000259" key="6">
    <source>
        <dbReference type="PROSITE" id="PS50948"/>
    </source>
</evidence>